<evidence type="ECO:0000313" key="1">
    <source>
        <dbReference type="EMBL" id="SAK61279.1"/>
    </source>
</evidence>
<protein>
    <submittedName>
        <fullName evidence="1">Uncharacterized protein</fullName>
    </submittedName>
</protein>
<proteinExistence type="predicted"/>
<sequence length="37" mass="4122">MERYLAQAVQPDDVEHAAHVAYVMTQVVKERAGVVLP</sequence>
<gene>
    <name evidence="1" type="ORF">AWB77_02116</name>
</gene>
<keyword evidence="2" id="KW-1185">Reference proteome</keyword>
<dbReference type="Proteomes" id="UP000054903">
    <property type="component" value="Unassembled WGS sequence"/>
</dbReference>
<evidence type="ECO:0000313" key="2">
    <source>
        <dbReference type="Proteomes" id="UP000054903"/>
    </source>
</evidence>
<reference evidence="1" key="1">
    <citation type="submission" date="2016-01" db="EMBL/GenBank/DDBJ databases">
        <authorList>
            <person name="Peeters C."/>
        </authorList>
    </citation>
    <scope>NUCLEOTIDE SEQUENCE</scope>
    <source>
        <strain evidence="1">LMG 29320</strain>
    </source>
</reference>
<accession>A0A158AU73</accession>
<organism evidence="1 2">
    <name type="scientific">Caballeronia fortuita</name>
    <dbReference type="NCBI Taxonomy" id="1777138"/>
    <lineage>
        <taxon>Bacteria</taxon>
        <taxon>Pseudomonadati</taxon>
        <taxon>Pseudomonadota</taxon>
        <taxon>Betaproteobacteria</taxon>
        <taxon>Burkholderiales</taxon>
        <taxon>Burkholderiaceae</taxon>
        <taxon>Caballeronia</taxon>
    </lineage>
</organism>
<comment type="caution">
    <text evidence="1">The sequence shown here is derived from an EMBL/GenBank/DDBJ whole genome shotgun (WGS) entry which is preliminary data.</text>
</comment>
<dbReference type="AlphaFoldDB" id="A0A158AU73"/>
<dbReference type="EMBL" id="FCNX02000004">
    <property type="protein sequence ID" value="SAK61279.1"/>
    <property type="molecule type" value="Genomic_DNA"/>
</dbReference>
<name>A0A158AU73_9BURK</name>